<dbReference type="AlphaFoldDB" id="A0AAQ3QUK4"/>
<dbReference type="InterPro" id="IPR003439">
    <property type="entry name" value="ABC_transporter-like_ATP-bd"/>
</dbReference>
<dbReference type="Proteomes" id="UP001304300">
    <property type="component" value="Chromosome"/>
</dbReference>
<evidence type="ECO:0000256" key="4">
    <source>
        <dbReference type="ARBA" id="ARBA00022840"/>
    </source>
</evidence>
<dbReference type="SUPFAM" id="SSF90123">
    <property type="entry name" value="ABC transporter transmembrane region"/>
    <property type="match status" value="1"/>
</dbReference>
<dbReference type="GO" id="GO:0005524">
    <property type="term" value="F:ATP binding"/>
    <property type="evidence" value="ECO:0007669"/>
    <property type="project" value="UniProtKB-KW"/>
</dbReference>
<keyword evidence="5 7" id="KW-1133">Transmembrane helix</keyword>
<evidence type="ECO:0000256" key="6">
    <source>
        <dbReference type="ARBA" id="ARBA00023136"/>
    </source>
</evidence>
<evidence type="ECO:0000256" key="3">
    <source>
        <dbReference type="ARBA" id="ARBA00022741"/>
    </source>
</evidence>
<dbReference type="EMBL" id="CP136920">
    <property type="protein sequence ID" value="WOO40020.1"/>
    <property type="molecule type" value="Genomic_DNA"/>
</dbReference>
<name>A0AAQ3QUK4_9BACT</name>
<dbReference type="GO" id="GO:0034040">
    <property type="term" value="F:ATPase-coupled lipid transmembrane transporter activity"/>
    <property type="evidence" value="ECO:0007669"/>
    <property type="project" value="TreeGrafter"/>
</dbReference>
<evidence type="ECO:0000313" key="10">
    <source>
        <dbReference type="EMBL" id="WOO40020.1"/>
    </source>
</evidence>
<evidence type="ECO:0000256" key="1">
    <source>
        <dbReference type="ARBA" id="ARBA00004651"/>
    </source>
</evidence>
<dbReference type="SUPFAM" id="SSF52540">
    <property type="entry name" value="P-loop containing nucleoside triphosphate hydrolases"/>
    <property type="match status" value="1"/>
</dbReference>
<organism evidence="10 11">
    <name type="scientific">Rubellicoccus peritrichatus</name>
    <dbReference type="NCBI Taxonomy" id="3080537"/>
    <lineage>
        <taxon>Bacteria</taxon>
        <taxon>Pseudomonadati</taxon>
        <taxon>Verrucomicrobiota</taxon>
        <taxon>Opitutia</taxon>
        <taxon>Puniceicoccales</taxon>
        <taxon>Cerasicoccaceae</taxon>
        <taxon>Rubellicoccus</taxon>
    </lineage>
</organism>
<dbReference type="InterPro" id="IPR011527">
    <property type="entry name" value="ABC1_TM_dom"/>
</dbReference>
<dbReference type="GO" id="GO:0005886">
    <property type="term" value="C:plasma membrane"/>
    <property type="evidence" value="ECO:0007669"/>
    <property type="project" value="UniProtKB-SubCell"/>
</dbReference>
<keyword evidence="4 10" id="KW-0067">ATP-binding</keyword>
<dbReference type="InterPro" id="IPR036640">
    <property type="entry name" value="ABC1_TM_sf"/>
</dbReference>
<keyword evidence="11" id="KW-1185">Reference proteome</keyword>
<feature type="domain" description="ABC transporter" evidence="8">
    <location>
        <begin position="381"/>
        <end position="614"/>
    </location>
</feature>
<dbReference type="PROSITE" id="PS50929">
    <property type="entry name" value="ABC_TM1F"/>
    <property type="match status" value="1"/>
</dbReference>
<comment type="subcellular location">
    <subcellularLocation>
        <location evidence="1">Cell membrane</location>
        <topology evidence="1">Multi-pass membrane protein</topology>
    </subcellularLocation>
</comment>
<dbReference type="RefSeq" id="WP_317832108.1">
    <property type="nucleotide sequence ID" value="NZ_CP136920.1"/>
</dbReference>
<evidence type="ECO:0000256" key="7">
    <source>
        <dbReference type="SAM" id="Phobius"/>
    </source>
</evidence>
<dbReference type="PANTHER" id="PTHR24221">
    <property type="entry name" value="ATP-BINDING CASSETTE SUB-FAMILY B"/>
    <property type="match status" value="1"/>
</dbReference>
<sequence length="617" mass="69217">MLDSRSLSLAAEANAKKDEFPHLDFLLRIARDMWFHDLQSLKAIIPYLSYLKPHRKLFLLGTALSILFGLSSGLGIPVIVETLMKDVLENREQIKTIWPIVGIGAITVGIFVVRGLAGFFGGYLLSSVGMAISVRLRQDLFEKMQALPLAYFEKNKTGDLLTKVNNDANAIQTMIIEVAGESIRQPATMIAAIGTLIYMSITNGEFFYLLLFLLTVPILVIPVKLIGRHLKKRGRQLQDSHAEVMQHLNENLDALQEVRSFSLEEPQQREFNNRLETNKTIQLKLKKYELSQQPSMEIIISIAIVAVFVFAFQAGIEFSIFAKLAVLLYFTFDPLKRIMKMVNLVNKTEGSLHRVEEIMDMPLPMVDPPDPKPLDVANGEIAFKDVNFAYDEEPVLRKMTVALDAGKSVALVGPSGAGKSTFAKLVPRFYDTSDGVISIDGTDVRDVRQADLRRNIAVVSQHPVLFDASIMDNIRIGKPDASREEVEEAAKRAFAHDFIERFDDGYETICGERGDRLSGGQKQRIALARAFLKDAPILILDEATSALDSESERFIQKALADLMHGKTVLIIAHRYSTIQHADRILVFEKGQIAEDGSHDELHEANGLYRRLYEQQKF</sequence>
<dbReference type="InterPro" id="IPR039421">
    <property type="entry name" value="Type_1_exporter"/>
</dbReference>
<feature type="transmembrane region" description="Helical" evidence="7">
    <location>
        <begin position="207"/>
        <end position="227"/>
    </location>
</feature>
<dbReference type="PROSITE" id="PS00211">
    <property type="entry name" value="ABC_TRANSPORTER_1"/>
    <property type="match status" value="1"/>
</dbReference>
<dbReference type="Gene3D" id="1.20.1560.10">
    <property type="entry name" value="ABC transporter type 1, transmembrane domain"/>
    <property type="match status" value="1"/>
</dbReference>
<evidence type="ECO:0000259" key="8">
    <source>
        <dbReference type="PROSITE" id="PS50893"/>
    </source>
</evidence>
<protein>
    <submittedName>
        <fullName evidence="10">ABC transporter ATP-binding protein</fullName>
    </submittedName>
</protein>
<keyword evidence="6 7" id="KW-0472">Membrane</keyword>
<dbReference type="Pfam" id="PF00664">
    <property type="entry name" value="ABC_membrane"/>
    <property type="match status" value="1"/>
</dbReference>
<evidence type="ECO:0000259" key="9">
    <source>
        <dbReference type="PROSITE" id="PS50929"/>
    </source>
</evidence>
<dbReference type="FunFam" id="3.40.50.300:FF:000218">
    <property type="entry name" value="Multidrug ABC transporter ATP-binding protein"/>
    <property type="match status" value="1"/>
</dbReference>
<dbReference type="PANTHER" id="PTHR24221:SF654">
    <property type="entry name" value="ATP-BINDING CASSETTE SUB-FAMILY B MEMBER 6"/>
    <property type="match status" value="1"/>
</dbReference>
<evidence type="ECO:0000313" key="11">
    <source>
        <dbReference type="Proteomes" id="UP001304300"/>
    </source>
</evidence>
<dbReference type="GO" id="GO:0140359">
    <property type="term" value="F:ABC-type transporter activity"/>
    <property type="evidence" value="ECO:0007669"/>
    <property type="project" value="InterPro"/>
</dbReference>
<gene>
    <name evidence="10" type="ORF">RZN69_15460</name>
</gene>
<dbReference type="Pfam" id="PF00005">
    <property type="entry name" value="ABC_tran"/>
    <property type="match status" value="1"/>
</dbReference>
<dbReference type="GO" id="GO:0016887">
    <property type="term" value="F:ATP hydrolysis activity"/>
    <property type="evidence" value="ECO:0007669"/>
    <property type="project" value="InterPro"/>
</dbReference>
<feature type="transmembrane region" description="Helical" evidence="7">
    <location>
        <begin position="57"/>
        <end position="80"/>
    </location>
</feature>
<dbReference type="InterPro" id="IPR003593">
    <property type="entry name" value="AAA+_ATPase"/>
</dbReference>
<dbReference type="KEGG" id="puo:RZN69_15460"/>
<reference evidence="10 11" key="1">
    <citation type="submission" date="2023-10" db="EMBL/GenBank/DDBJ databases">
        <title>Rubellicoccus peritrichatus gen. nov., sp. nov., isolated from an algae of coral reef tank.</title>
        <authorList>
            <person name="Luo J."/>
        </authorList>
    </citation>
    <scope>NUCLEOTIDE SEQUENCE [LARGE SCALE GENOMIC DNA]</scope>
    <source>
        <strain evidence="10 11">CR14</strain>
    </source>
</reference>
<dbReference type="Gene3D" id="3.40.50.300">
    <property type="entry name" value="P-loop containing nucleotide triphosphate hydrolases"/>
    <property type="match status" value="1"/>
</dbReference>
<evidence type="ECO:0000256" key="5">
    <source>
        <dbReference type="ARBA" id="ARBA00022989"/>
    </source>
</evidence>
<dbReference type="InterPro" id="IPR027417">
    <property type="entry name" value="P-loop_NTPase"/>
</dbReference>
<feature type="transmembrane region" description="Helical" evidence="7">
    <location>
        <begin position="294"/>
        <end position="312"/>
    </location>
</feature>
<dbReference type="PROSITE" id="PS50893">
    <property type="entry name" value="ABC_TRANSPORTER_2"/>
    <property type="match status" value="1"/>
</dbReference>
<keyword evidence="2 7" id="KW-0812">Transmembrane</keyword>
<dbReference type="SMART" id="SM00382">
    <property type="entry name" value="AAA"/>
    <property type="match status" value="1"/>
</dbReference>
<evidence type="ECO:0000256" key="2">
    <source>
        <dbReference type="ARBA" id="ARBA00022692"/>
    </source>
</evidence>
<accession>A0AAQ3QUK4</accession>
<proteinExistence type="predicted"/>
<dbReference type="InterPro" id="IPR017871">
    <property type="entry name" value="ABC_transporter-like_CS"/>
</dbReference>
<keyword evidence="3" id="KW-0547">Nucleotide-binding</keyword>
<feature type="domain" description="ABC transmembrane type-1" evidence="9">
    <location>
        <begin position="59"/>
        <end position="347"/>
    </location>
</feature>
<feature type="transmembrane region" description="Helical" evidence="7">
    <location>
        <begin position="100"/>
        <end position="125"/>
    </location>
</feature>